<dbReference type="Pfam" id="PF08546">
    <property type="entry name" value="ApbA_C"/>
    <property type="match status" value="1"/>
</dbReference>
<evidence type="ECO:0000313" key="15">
    <source>
        <dbReference type="Proteomes" id="UP000287908"/>
    </source>
</evidence>
<comment type="similarity">
    <text evidence="2 10">Belongs to the ketopantoate reductase family.</text>
</comment>
<comment type="pathway">
    <text evidence="1 10">Cofactor biosynthesis; (R)-pantothenate biosynthesis; (R)-pantoate from 3-methyl-2-oxobutanoate: step 2/2.</text>
</comment>
<dbReference type="InterPro" id="IPR003710">
    <property type="entry name" value="ApbA"/>
</dbReference>
<keyword evidence="11" id="KW-1133">Transmembrane helix</keyword>
<dbReference type="InterPro" id="IPR008927">
    <property type="entry name" value="6-PGluconate_DH-like_C_sf"/>
</dbReference>
<dbReference type="GO" id="GO:0050661">
    <property type="term" value="F:NADP binding"/>
    <property type="evidence" value="ECO:0007669"/>
    <property type="project" value="TreeGrafter"/>
</dbReference>
<evidence type="ECO:0000256" key="7">
    <source>
        <dbReference type="ARBA" id="ARBA00023002"/>
    </source>
</evidence>
<evidence type="ECO:0000256" key="8">
    <source>
        <dbReference type="ARBA" id="ARBA00032024"/>
    </source>
</evidence>
<evidence type="ECO:0000256" key="4">
    <source>
        <dbReference type="ARBA" id="ARBA00019465"/>
    </source>
</evidence>
<comment type="function">
    <text evidence="10">Catalyzes the NADPH-dependent reduction of ketopantoate into pantoic acid.</text>
</comment>
<feature type="domain" description="Ketopantoate reductase C-terminal" evidence="13">
    <location>
        <begin position="171"/>
        <end position="289"/>
    </location>
</feature>
<dbReference type="InterPro" id="IPR050838">
    <property type="entry name" value="Ketopantoate_reductase"/>
</dbReference>
<gene>
    <name evidence="14" type="ORF">CWI81_06265</name>
</gene>
<keyword evidence="6 10" id="KW-0521">NADP</keyword>
<evidence type="ECO:0000313" key="14">
    <source>
        <dbReference type="EMBL" id="RUO78069.1"/>
    </source>
</evidence>
<dbReference type="RefSeq" id="WP_241970372.1">
    <property type="nucleotide sequence ID" value="NZ_PIQF01000001.1"/>
</dbReference>
<keyword evidence="15" id="KW-1185">Reference proteome</keyword>
<evidence type="ECO:0000256" key="6">
    <source>
        <dbReference type="ARBA" id="ARBA00022857"/>
    </source>
</evidence>
<sequence length="291" mass="32507">MQTNSYQWLVFGPGAISGLIAAGLIRQQQQVAFKTMSAAASSSVHWTLRDSAVQQRFTTPTYQHQWQPDAVILAVKSYQLNAALKQLDELAIATDCPVIISHNGIVSVTTERPLFPLITTHAANRSGRNIDQNGKGESWLASTAINQPKALPEHITKIMDDSFAPITLVTDIEQRRWQKLLINCVINPLTAIYRITNGELAEQQYGQQKQALIEEFIKVASACEHQFEFESAQQSVERVIAATANNRSSMLVDVENNRPTEIDAMNGFILRQAQQHNINVPMHHWVVKQLA</sequence>
<dbReference type="InterPro" id="IPR013332">
    <property type="entry name" value="KPR_N"/>
</dbReference>
<dbReference type="InterPro" id="IPR013752">
    <property type="entry name" value="KPA_reductase"/>
</dbReference>
<evidence type="ECO:0000256" key="5">
    <source>
        <dbReference type="ARBA" id="ARBA00022655"/>
    </source>
</evidence>
<name>A0A432ZJG4_9GAMM</name>
<dbReference type="EC" id="1.1.1.169" evidence="3 10"/>
<accession>A0A432ZJG4</accession>
<keyword evidence="11" id="KW-0812">Transmembrane</keyword>
<evidence type="ECO:0000256" key="1">
    <source>
        <dbReference type="ARBA" id="ARBA00004994"/>
    </source>
</evidence>
<evidence type="ECO:0000259" key="13">
    <source>
        <dbReference type="Pfam" id="PF08546"/>
    </source>
</evidence>
<keyword evidence="11" id="KW-0472">Membrane</keyword>
<dbReference type="PANTHER" id="PTHR43765:SF2">
    <property type="entry name" value="2-DEHYDROPANTOATE 2-REDUCTASE"/>
    <property type="match status" value="1"/>
</dbReference>
<dbReference type="NCBIfam" id="TIGR00745">
    <property type="entry name" value="apbA_panE"/>
    <property type="match status" value="1"/>
</dbReference>
<dbReference type="EMBL" id="PIQF01000001">
    <property type="protein sequence ID" value="RUO78069.1"/>
    <property type="molecule type" value="Genomic_DNA"/>
</dbReference>
<dbReference type="Proteomes" id="UP000287908">
    <property type="component" value="Unassembled WGS sequence"/>
</dbReference>
<dbReference type="PANTHER" id="PTHR43765">
    <property type="entry name" value="2-DEHYDROPANTOATE 2-REDUCTASE-RELATED"/>
    <property type="match status" value="1"/>
</dbReference>
<proteinExistence type="inferred from homology"/>
<dbReference type="FunFam" id="1.10.1040.10:FF:000017">
    <property type="entry name" value="2-dehydropantoate 2-reductase"/>
    <property type="match status" value="1"/>
</dbReference>
<dbReference type="UniPathway" id="UPA00028">
    <property type="reaction ID" value="UER00004"/>
</dbReference>
<evidence type="ECO:0000259" key="12">
    <source>
        <dbReference type="Pfam" id="PF02558"/>
    </source>
</evidence>
<comment type="catalytic activity">
    <reaction evidence="9 10">
        <text>(R)-pantoate + NADP(+) = 2-dehydropantoate + NADPH + H(+)</text>
        <dbReference type="Rhea" id="RHEA:16233"/>
        <dbReference type="ChEBI" id="CHEBI:11561"/>
        <dbReference type="ChEBI" id="CHEBI:15378"/>
        <dbReference type="ChEBI" id="CHEBI:15980"/>
        <dbReference type="ChEBI" id="CHEBI:57783"/>
        <dbReference type="ChEBI" id="CHEBI:58349"/>
        <dbReference type="EC" id="1.1.1.169"/>
    </reaction>
</comment>
<comment type="caution">
    <text evidence="14">The sequence shown here is derived from an EMBL/GenBank/DDBJ whole genome shotgun (WGS) entry which is preliminary data.</text>
</comment>
<dbReference type="SUPFAM" id="SSF51735">
    <property type="entry name" value="NAD(P)-binding Rossmann-fold domains"/>
    <property type="match status" value="1"/>
</dbReference>
<feature type="transmembrane region" description="Helical" evidence="11">
    <location>
        <begin position="6"/>
        <end position="25"/>
    </location>
</feature>
<evidence type="ECO:0000256" key="10">
    <source>
        <dbReference type="RuleBase" id="RU362068"/>
    </source>
</evidence>
<feature type="domain" description="Ketopantoate reductase N-terminal" evidence="12">
    <location>
        <begin position="8"/>
        <end position="141"/>
    </location>
</feature>
<dbReference type="InterPro" id="IPR036291">
    <property type="entry name" value="NAD(P)-bd_dom_sf"/>
</dbReference>
<dbReference type="InterPro" id="IPR013328">
    <property type="entry name" value="6PGD_dom2"/>
</dbReference>
<keyword evidence="7 10" id="KW-0560">Oxidoreductase</keyword>
<keyword evidence="5 10" id="KW-0566">Pantothenate biosynthesis</keyword>
<evidence type="ECO:0000256" key="9">
    <source>
        <dbReference type="ARBA" id="ARBA00048793"/>
    </source>
</evidence>
<evidence type="ECO:0000256" key="3">
    <source>
        <dbReference type="ARBA" id="ARBA00013014"/>
    </source>
</evidence>
<evidence type="ECO:0000256" key="2">
    <source>
        <dbReference type="ARBA" id="ARBA00007870"/>
    </source>
</evidence>
<dbReference type="SUPFAM" id="SSF48179">
    <property type="entry name" value="6-phosphogluconate dehydrogenase C-terminal domain-like"/>
    <property type="match status" value="1"/>
</dbReference>
<organism evidence="14 15">
    <name type="scientific">Idiomarina seosinensis</name>
    <dbReference type="NCBI Taxonomy" id="281739"/>
    <lineage>
        <taxon>Bacteria</taxon>
        <taxon>Pseudomonadati</taxon>
        <taxon>Pseudomonadota</taxon>
        <taxon>Gammaproteobacteria</taxon>
        <taxon>Alteromonadales</taxon>
        <taxon>Idiomarinaceae</taxon>
        <taxon>Idiomarina</taxon>
    </lineage>
</organism>
<dbReference type="Gene3D" id="1.10.1040.10">
    <property type="entry name" value="N-(1-d-carboxylethyl)-l-norvaline Dehydrogenase, domain 2"/>
    <property type="match status" value="1"/>
</dbReference>
<protein>
    <recommendedName>
        <fullName evidence="4 10">2-dehydropantoate 2-reductase</fullName>
        <ecNumber evidence="3 10">1.1.1.169</ecNumber>
    </recommendedName>
    <alternativeName>
        <fullName evidence="8 10">Ketopantoate reductase</fullName>
    </alternativeName>
</protein>
<dbReference type="Gene3D" id="3.40.50.720">
    <property type="entry name" value="NAD(P)-binding Rossmann-like Domain"/>
    <property type="match status" value="1"/>
</dbReference>
<dbReference type="GO" id="GO:0008677">
    <property type="term" value="F:2-dehydropantoate 2-reductase activity"/>
    <property type="evidence" value="ECO:0007669"/>
    <property type="project" value="UniProtKB-EC"/>
</dbReference>
<dbReference type="Pfam" id="PF02558">
    <property type="entry name" value="ApbA"/>
    <property type="match status" value="1"/>
</dbReference>
<reference evidence="14 15" key="1">
    <citation type="journal article" date="2011" name="Front. Microbiol.">
        <title>Genomic signatures of strain selection and enhancement in Bacillus atrophaeus var. globigii, a historical biowarfare simulant.</title>
        <authorList>
            <person name="Gibbons H.S."/>
            <person name="Broomall S.M."/>
            <person name="McNew L.A."/>
            <person name="Daligault H."/>
            <person name="Chapman C."/>
            <person name="Bruce D."/>
            <person name="Karavis M."/>
            <person name="Krepps M."/>
            <person name="McGregor P.A."/>
            <person name="Hong C."/>
            <person name="Park K.H."/>
            <person name="Akmal A."/>
            <person name="Feldman A."/>
            <person name="Lin J.S."/>
            <person name="Chang W.E."/>
            <person name="Higgs B.W."/>
            <person name="Demirev P."/>
            <person name="Lindquist J."/>
            <person name="Liem A."/>
            <person name="Fochler E."/>
            <person name="Read T.D."/>
            <person name="Tapia R."/>
            <person name="Johnson S."/>
            <person name="Bishop-Lilly K.A."/>
            <person name="Detter C."/>
            <person name="Han C."/>
            <person name="Sozhamannan S."/>
            <person name="Rosenzweig C.N."/>
            <person name="Skowronski E.W."/>
        </authorList>
    </citation>
    <scope>NUCLEOTIDE SEQUENCE [LARGE SCALE GENOMIC DNA]</scope>
    <source>
        <strain evidence="14 15">CL-SP19</strain>
    </source>
</reference>
<evidence type="ECO:0000256" key="11">
    <source>
        <dbReference type="SAM" id="Phobius"/>
    </source>
</evidence>
<dbReference type="GO" id="GO:0005737">
    <property type="term" value="C:cytoplasm"/>
    <property type="evidence" value="ECO:0007669"/>
    <property type="project" value="TreeGrafter"/>
</dbReference>
<dbReference type="GO" id="GO:0015940">
    <property type="term" value="P:pantothenate biosynthetic process"/>
    <property type="evidence" value="ECO:0007669"/>
    <property type="project" value="UniProtKB-UniPathway"/>
</dbReference>
<dbReference type="AlphaFoldDB" id="A0A432ZJG4"/>